<dbReference type="PANTHER" id="PTHR38812:SF2">
    <property type="entry name" value="MU-LIKE PROPHAGE FLUMU PROTEIN GP42"/>
    <property type="match status" value="1"/>
</dbReference>
<dbReference type="NCBIfam" id="TIGR02675">
    <property type="entry name" value="tape_meas_nterm"/>
    <property type="match status" value="1"/>
</dbReference>
<evidence type="ECO:0000256" key="1">
    <source>
        <dbReference type="SAM" id="Coils"/>
    </source>
</evidence>
<name>A0ABV1G001_9BACT</name>
<dbReference type="Proteomes" id="UP001465717">
    <property type="component" value="Unassembled WGS sequence"/>
</dbReference>
<feature type="coiled-coil region" evidence="1">
    <location>
        <begin position="81"/>
        <end position="111"/>
    </location>
</feature>
<feature type="compositionally biased region" description="Gly residues" evidence="2">
    <location>
        <begin position="499"/>
        <end position="518"/>
    </location>
</feature>
<dbReference type="Pfam" id="PF20155">
    <property type="entry name" value="TMP_3"/>
    <property type="match status" value="1"/>
</dbReference>
<feature type="coiled-coil region" evidence="1">
    <location>
        <begin position="618"/>
        <end position="645"/>
    </location>
</feature>
<proteinExistence type="predicted"/>
<keyword evidence="1" id="KW-0175">Coiled coil</keyword>
<evidence type="ECO:0000256" key="2">
    <source>
        <dbReference type="SAM" id="MobiDB-lite"/>
    </source>
</evidence>
<protein>
    <submittedName>
        <fullName evidence="4">Tape measure protein</fullName>
    </submittedName>
</protein>
<keyword evidence="5" id="KW-1185">Reference proteome</keyword>
<comment type="caution">
    <text evidence="4">The sequence shown here is derived from an EMBL/GenBank/DDBJ whole genome shotgun (WGS) entry which is preliminary data.</text>
</comment>
<feature type="domain" description="Tape measure protein N-terminal" evidence="3">
    <location>
        <begin position="153"/>
        <end position="338"/>
    </location>
</feature>
<evidence type="ECO:0000313" key="4">
    <source>
        <dbReference type="EMBL" id="MEQ2508736.1"/>
    </source>
</evidence>
<dbReference type="InterPro" id="IPR013491">
    <property type="entry name" value="Tape_meas_N"/>
</dbReference>
<accession>A0ABV1G001</accession>
<sequence length="828" mass="88592">MAEAVIKIGLDNSNFQEGLKTCNESLNKFNKQQGITKDKFINVNREIGRNKRALMDCIYRYQQLGEEGRKTDAGRKLLDIKEKCIQDIKALQNVKDEMEALTKSKTKINLDTSKISETNGGIGSLIGKFSSAKAAVGGFMGAFAVSALVDFGREAIDAQSKVEQLEISFRTLLGSQEKASALIAEIKSYGTVTPYDTEGLAQAARLMLSYGMSSSKIMPTLQMLGDIAMGDKDKLQSLTLAFSQMSASGRVCKEDLNQMVDAGFNPLQIISEKTGKSIGELTDEVSKGAISVQDIEQAFIDATSEGGKFHNMVNNMSDSIAGKTAQMTDNWEAFKASIGALLKPAYLGAIQTTTSAIDAMTKAVERLRAIAGDVTVGDGDYNNSTQNALKYATDKGNKGGKTQKQKEAIRKKTIGRGIAYEVARGKRIDNAISQKSAELKTRRNHPTWTGKKTRAQLESEIASLIHQRKQTDARIKSYRKSLTESPYETPKATTTTIPSGGGGGGRRNTNRGGGGGGRNTNNTNTEIIPHGSLAELEKELTQARKAASLAVGEEAYNQAMETVSKIEDKIGNFKFNSYKNAENSPIKDNDLSKMKMPKNGVLGVSLGLPKKDELDDFAKTIADSMEKVREETQRTEEEFKNLTDSIRNQYGGQIADFATRFAELAKFIQDGGSTTEAAAAGLVMLGDSLQTIAGNGAIAKAGAIMAAIGQCVLGFATASAQAAALGPFGWLAFVGAGLGTLATMISTIQGFSNGGIIGGATTSGDMQLARVNAGEMILNNSQQARLFDLLDGGAAMIGNTQGKVDFRISGQALVGTLKNYNTKMSKVR</sequence>
<evidence type="ECO:0000313" key="5">
    <source>
        <dbReference type="Proteomes" id="UP001465717"/>
    </source>
</evidence>
<gene>
    <name evidence="4" type="ORF">AAAT87_10670</name>
</gene>
<feature type="compositionally biased region" description="Polar residues" evidence="2">
    <location>
        <begin position="483"/>
        <end position="498"/>
    </location>
</feature>
<dbReference type="RefSeq" id="WP_349226402.1">
    <property type="nucleotide sequence ID" value="NZ_JBBNFG020000005.1"/>
</dbReference>
<dbReference type="EMBL" id="JBBNGE010000037">
    <property type="protein sequence ID" value="MEQ2508736.1"/>
    <property type="molecule type" value="Genomic_DNA"/>
</dbReference>
<reference evidence="4 5" key="1">
    <citation type="submission" date="2024-04" db="EMBL/GenBank/DDBJ databases">
        <title>Human intestinal bacterial collection.</title>
        <authorList>
            <person name="Pauvert C."/>
            <person name="Hitch T.C.A."/>
            <person name="Clavel T."/>
        </authorList>
    </citation>
    <scope>NUCLEOTIDE SEQUENCE [LARGE SCALE GENOMIC DNA]</scope>
    <source>
        <strain evidence="4 5">CLA-AA-H174</strain>
    </source>
</reference>
<dbReference type="InterPro" id="IPR053058">
    <property type="entry name" value="Mulikevirus_tape_measure"/>
</dbReference>
<evidence type="ECO:0000259" key="3">
    <source>
        <dbReference type="Pfam" id="PF20155"/>
    </source>
</evidence>
<organism evidence="4 5">
    <name type="scientific">Segatella sinensis</name>
    <dbReference type="NCBI Taxonomy" id="3085167"/>
    <lineage>
        <taxon>Bacteria</taxon>
        <taxon>Pseudomonadati</taxon>
        <taxon>Bacteroidota</taxon>
        <taxon>Bacteroidia</taxon>
        <taxon>Bacteroidales</taxon>
        <taxon>Prevotellaceae</taxon>
        <taxon>Segatella</taxon>
    </lineage>
</organism>
<dbReference type="PANTHER" id="PTHR38812">
    <property type="entry name" value="MU-LIKE PROPHAGE FLUMU PROTEIN GP42"/>
    <property type="match status" value="1"/>
</dbReference>
<feature type="region of interest" description="Disordered" evidence="2">
    <location>
        <begin position="482"/>
        <end position="525"/>
    </location>
</feature>